<comment type="subcellular location">
    <subcellularLocation>
        <location evidence="1">Nucleus</location>
    </subcellularLocation>
</comment>
<evidence type="ECO:0000313" key="6">
    <source>
        <dbReference type="Proteomes" id="UP000183971"/>
    </source>
</evidence>
<reference evidence="6" key="1">
    <citation type="journal article" date="2016" name="Genome Biol. Evol.">
        <title>Comparative 'omics' of the Fusarium fujikuroi species complex highlights differences in genetic potential and metabolite synthesis.</title>
        <authorList>
            <person name="Niehaus E.-M."/>
            <person name="Muensterkoetter M."/>
            <person name="Proctor R.H."/>
            <person name="Brown D.W."/>
            <person name="Sharon A."/>
            <person name="Idan Y."/>
            <person name="Oren-Young L."/>
            <person name="Sieber C.M."/>
            <person name="Novak O."/>
            <person name="Pencik A."/>
            <person name="Tarkowska D."/>
            <person name="Hromadova K."/>
            <person name="Freeman S."/>
            <person name="Maymon M."/>
            <person name="Elazar M."/>
            <person name="Youssef S.A."/>
            <person name="El-Shabrawy E.S.M."/>
            <person name="Shalaby A.B.A."/>
            <person name="Houterman P."/>
            <person name="Brock N.L."/>
            <person name="Burkhardt I."/>
            <person name="Tsavkelova E.A."/>
            <person name="Dickschat J.S."/>
            <person name="Galuszka P."/>
            <person name="Gueldener U."/>
            <person name="Tudzynski B."/>
        </authorList>
    </citation>
    <scope>NUCLEOTIDE SEQUENCE [LARGE SCALE GENOMIC DNA]</scope>
    <source>
        <strain evidence="6">ET1</strain>
    </source>
</reference>
<dbReference type="RefSeq" id="XP_031085600.1">
    <property type="nucleotide sequence ID" value="XM_031219886.1"/>
</dbReference>
<dbReference type="GO" id="GO:0005634">
    <property type="term" value="C:nucleus"/>
    <property type="evidence" value="ECO:0007669"/>
    <property type="project" value="UniProtKB-SubCell"/>
</dbReference>
<dbReference type="InterPro" id="IPR007219">
    <property type="entry name" value="XnlR_reg_dom"/>
</dbReference>
<dbReference type="CDD" id="cd12148">
    <property type="entry name" value="fungal_TF_MHR"/>
    <property type="match status" value="1"/>
</dbReference>
<feature type="domain" description="Xylanolytic transcriptional activator regulatory" evidence="4">
    <location>
        <begin position="135"/>
        <end position="374"/>
    </location>
</feature>
<evidence type="ECO:0000256" key="2">
    <source>
        <dbReference type="ARBA" id="ARBA00023242"/>
    </source>
</evidence>
<dbReference type="AlphaFoldDB" id="A0A1L7VYK9"/>
<keyword evidence="2" id="KW-0539">Nucleus</keyword>
<evidence type="ECO:0000256" key="3">
    <source>
        <dbReference type="SAM" id="MobiDB-lite"/>
    </source>
</evidence>
<protein>
    <recommendedName>
        <fullName evidence="4">Xylanolytic transcriptional activator regulatory domain-containing protein</fullName>
    </recommendedName>
</protein>
<accession>A0A1L7VYK9</accession>
<evidence type="ECO:0000259" key="4">
    <source>
        <dbReference type="Pfam" id="PF04082"/>
    </source>
</evidence>
<gene>
    <name evidence="5" type="ORF">FPRO_15759</name>
</gene>
<evidence type="ECO:0000313" key="5">
    <source>
        <dbReference type="EMBL" id="CZR45066.1"/>
    </source>
</evidence>
<dbReference type="VEuPathDB" id="FungiDB:FPRO_15759"/>
<dbReference type="GO" id="GO:0008270">
    <property type="term" value="F:zinc ion binding"/>
    <property type="evidence" value="ECO:0007669"/>
    <property type="project" value="InterPro"/>
</dbReference>
<sequence length="590" mass="66789">MTPAARPNDCSHPTNDAQPSPLSVPLRSPNTSPRDETISSQPSPPSVFSAFCDASQQQQQDQLRRSLYQDFTQSHWDAVLQRPIDYTRHPSVPAQGTLYQPETLCFPFPFASKVTVSDLTNALPPRESCEYLIIQYFTRISPFFHILHGPTFQKQFAVFFKDTASCDLSWLALLFLVCSATLKTIDESDDVIRSIAPNSSYGPNIAAISDRYRAMAMICLCKDRFLVRYRLSTLEALLVLVYTISHNEGAEQSWVMLGMASNIGIALQCNAAKPNPNLTLVERERRRRCWAGILLLHTYQAILFRDVDMSSLIYDYTTMPANVNDTDILDDRILQASTQPTQMSVMIFKISLLRLSARICKELSDVTPLTEARLMALDAEIASEQQRWASVFLVDGAPSLLDSSSYALWCGLDVYAHQLYLLLHRAFSRPTNRLLYRPQSRQKCIASSLVLLDIHRKWTELPRFRSYRWYAYGVVGSCALHGAVTLASCLLEQTGQGIDTSAERKAFDAAVLRLSKLQERSSLCVKAYPVLRQLQLMLSPDSIPWSSEAAQEFETNFDDWIDNMQWLDPESIDWNFWEEILKSGLSDVPS</sequence>
<dbReference type="Proteomes" id="UP000183971">
    <property type="component" value="Unassembled WGS sequence"/>
</dbReference>
<evidence type="ECO:0000256" key="1">
    <source>
        <dbReference type="ARBA" id="ARBA00004123"/>
    </source>
</evidence>
<proteinExistence type="predicted"/>
<feature type="compositionally biased region" description="Polar residues" evidence="3">
    <location>
        <begin position="11"/>
        <end position="21"/>
    </location>
</feature>
<dbReference type="GeneID" id="42060614"/>
<dbReference type="GO" id="GO:0003677">
    <property type="term" value="F:DNA binding"/>
    <property type="evidence" value="ECO:0007669"/>
    <property type="project" value="InterPro"/>
</dbReference>
<feature type="region of interest" description="Disordered" evidence="3">
    <location>
        <begin position="1"/>
        <end position="44"/>
    </location>
</feature>
<dbReference type="InterPro" id="IPR050613">
    <property type="entry name" value="Sec_Metabolite_Reg"/>
</dbReference>
<dbReference type="PANTHER" id="PTHR31001">
    <property type="entry name" value="UNCHARACTERIZED TRANSCRIPTIONAL REGULATORY PROTEIN"/>
    <property type="match status" value="1"/>
</dbReference>
<organism evidence="5 6">
    <name type="scientific">Fusarium proliferatum (strain ET1)</name>
    <name type="common">Orchid endophyte fungus</name>
    <dbReference type="NCBI Taxonomy" id="1227346"/>
    <lineage>
        <taxon>Eukaryota</taxon>
        <taxon>Fungi</taxon>
        <taxon>Dikarya</taxon>
        <taxon>Ascomycota</taxon>
        <taxon>Pezizomycotina</taxon>
        <taxon>Sordariomycetes</taxon>
        <taxon>Hypocreomycetidae</taxon>
        <taxon>Hypocreales</taxon>
        <taxon>Nectriaceae</taxon>
        <taxon>Fusarium</taxon>
        <taxon>Fusarium fujikuroi species complex</taxon>
    </lineage>
</organism>
<name>A0A1L7VYK9_FUSPR</name>
<comment type="caution">
    <text evidence="5">The sequence shown here is derived from an EMBL/GenBank/DDBJ whole genome shotgun (WGS) entry which is preliminary data.</text>
</comment>
<dbReference type="EMBL" id="FJOF01000009">
    <property type="protein sequence ID" value="CZR45066.1"/>
    <property type="molecule type" value="Genomic_DNA"/>
</dbReference>
<keyword evidence="6" id="KW-1185">Reference proteome</keyword>
<dbReference type="GO" id="GO:0006351">
    <property type="term" value="P:DNA-templated transcription"/>
    <property type="evidence" value="ECO:0007669"/>
    <property type="project" value="InterPro"/>
</dbReference>
<dbReference type="Pfam" id="PF04082">
    <property type="entry name" value="Fungal_trans"/>
    <property type="match status" value="1"/>
</dbReference>
<dbReference type="PANTHER" id="PTHR31001:SF40">
    <property type="entry name" value="ZN(II)2CYS6 TRANSCRIPTION FACTOR (EUROFUNG)"/>
    <property type="match status" value="1"/>
</dbReference>